<protein>
    <submittedName>
        <fullName evidence="2">Uncharacterized protein</fullName>
    </submittedName>
</protein>
<dbReference type="AlphaFoldDB" id="A0A9P0MWW3"/>
<feature type="region of interest" description="Disordered" evidence="1">
    <location>
        <begin position="251"/>
        <end position="270"/>
    </location>
</feature>
<name>A0A9P0MWW3_NEZVI</name>
<feature type="region of interest" description="Disordered" evidence="1">
    <location>
        <begin position="164"/>
        <end position="188"/>
    </location>
</feature>
<gene>
    <name evidence="2" type="ORF">NEZAVI_LOCUS14562</name>
</gene>
<feature type="region of interest" description="Disordered" evidence="1">
    <location>
        <begin position="291"/>
        <end position="339"/>
    </location>
</feature>
<dbReference type="Proteomes" id="UP001152798">
    <property type="component" value="Chromosome 6"/>
</dbReference>
<organism evidence="2 3">
    <name type="scientific">Nezara viridula</name>
    <name type="common">Southern green stink bug</name>
    <name type="synonym">Cimex viridulus</name>
    <dbReference type="NCBI Taxonomy" id="85310"/>
    <lineage>
        <taxon>Eukaryota</taxon>
        <taxon>Metazoa</taxon>
        <taxon>Ecdysozoa</taxon>
        <taxon>Arthropoda</taxon>
        <taxon>Hexapoda</taxon>
        <taxon>Insecta</taxon>
        <taxon>Pterygota</taxon>
        <taxon>Neoptera</taxon>
        <taxon>Paraneoptera</taxon>
        <taxon>Hemiptera</taxon>
        <taxon>Heteroptera</taxon>
        <taxon>Panheteroptera</taxon>
        <taxon>Pentatomomorpha</taxon>
        <taxon>Pentatomoidea</taxon>
        <taxon>Pentatomidae</taxon>
        <taxon>Pentatominae</taxon>
        <taxon>Nezara</taxon>
    </lineage>
</organism>
<feature type="region of interest" description="Disordered" evidence="1">
    <location>
        <begin position="126"/>
        <end position="152"/>
    </location>
</feature>
<evidence type="ECO:0000256" key="1">
    <source>
        <dbReference type="SAM" id="MobiDB-lite"/>
    </source>
</evidence>
<feature type="compositionally biased region" description="Low complexity" evidence="1">
    <location>
        <begin position="172"/>
        <end position="188"/>
    </location>
</feature>
<dbReference type="EMBL" id="OV725082">
    <property type="protein sequence ID" value="CAH1406676.1"/>
    <property type="molecule type" value="Genomic_DNA"/>
</dbReference>
<sequence>MNMKIYEILLFVVGCCGVRWVPMSLIVNNKSISPDNNPLQKITDNQKYRNKVVLGERTITNNTTAPVQMGMVDNANGLGLVTRVPIEPWNGTTPNISETEETAIIKKTDELKRTLLGQKYVKNLSLGGVDSSRSGSDEETNPKRNAIRTPTRTTTIAVAALTEATPTNIARNETTSNNNNTENYENNNKTAPMEKIHKDQVPPLMIVDYKSTAGIISGNFRNKNEKEGTPTSTTPVAVAALTEATPTNIARNETTSNNYNTENYENNDKTAPMDKIQKDQAPPLMIVDDPNMAGKVSGELGTENEKDGAPTSSENRNSSDTKTNSTILPQWTTKPTNLQTTETHSPQFAYVIHVVNGTTRTRLCRVGRRRKW</sequence>
<feature type="compositionally biased region" description="Polar residues" evidence="1">
    <location>
        <begin position="310"/>
        <end position="339"/>
    </location>
</feature>
<evidence type="ECO:0000313" key="2">
    <source>
        <dbReference type="EMBL" id="CAH1406676.1"/>
    </source>
</evidence>
<proteinExistence type="predicted"/>
<evidence type="ECO:0000313" key="3">
    <source>
        <dbReference type="Proteomes" id="UP001152798"/>
    </source>
</evidence>
<keyword evidence="3" id="KW-1185">Reference proteome</keyword>
<accession>A0A9P0MWW3</accession>
<feature type="compositionally biased region" description="Low complexity" evidence="1">
    <location>
        <begin position="252"/>
        <end position="264"/>
    </location>
</feature>
<reference evidence="2" key="1">
    <citation type="submission" date="2022-01" db="EMBL/GenBank/DDBJ databases">
        <authorList>
            <person name="King R."/>
        </authorList>
    </citation>
    <scope>NUCLEOTIDE SEQUENCE</scope>
</reference>